<evidence type="ECO:0000313" key="1">
    <source>
        <dbReference type="EMBL" id="TQQ79156.1"/>
    </source>
</evidence>
<dbReference type="EMBL" id="RKLU01000006">
    <property type="protein sequence ID" value="TQQ79156.1"/>
    <property type="molecule type" value="Genomic_DNA"/>
</dbReference>
<accession>A0A8J8PAA4</accession>
<organism evidence="1 2">
    <name type="scientific">Halonotius terrestris</name>
    <dbReference type="NCBI Taxonomy" id="2487750"/>
    <lineage>
        <taxon>Archaea</taxon>
        <taxon>Methanobacteriati</taxon>
        <taxon>Methanobacteriota</taxon>
        <taxon>Stenosarchaea group</taxon>
        <taxon>Halobacteria</taxon>
        <taxon>Halobacteriales</taxon>
        <taxon>Haloferacaceae</taxon>
        <taxon>Halonotius</taxon>
    </lineage>
</organism>
<keyword evidence="2" id="KW-1185">Reference proteome</keyword>
<comment type="caution">
    <text evidence="1">The sequence shown here is derived from an EMBL/GenBank/DDBJ whole genome shotgun (WGS) entry which is preliminary data.</text>
</comment>
<protein>
    <submittedName>
        <fullName evidence="1">Uncharacterized protein</fullName>
    </submittedName>
</protein>
<dbReference type="AlphaFoldDB" id="A0A8J8PAA4"/>
<evidence type="ECO:0000313" key="2">
    <source>
        <dbReference type="Proteomes" id="UP000705823"/>
    </source>
</evidence>
<name>A0A8J8PAA4_9EURY</name>
<reference evidence="1" key="1">
    <citation type="submission" date="2019-02" db="EMBL/GenBank/DDBJ databases">
        <title>Halonotius sp. a new haloarchaeum isolated from saline soil.</title>
        <authorList>
            <person name="Duran-Viseras A."/>
            <person name="Sanchez-Porro C."/>
            <person name="Ventosa A."/>
        </authorList>
    </citation>
    <scope>NUCLEOTIDE SEQUENCE</scope>
    <source>
        <strain evidence="1">F15B</strain>
    </source>
</reference>
<sequence length="69" mass="7850">MTDYRSILHTVAENPGSTADEIEAISEGEDAQMLLEEATSNDDVVCVNDRYWIVRKGEFGYHEYDHPES</sequence>
<proteinExistence type="predicted"/>
<gene>
    <name evidence="1" type="ORF">EGH24_12240</name>
</gene>
<dbReference type="Proteomes" id="UP000705823">
    <property type="component" value="Unassembled WGS sequence"/>
</dbReference>